<gene>
    <name evidence="2" type="ORF">M409DRAFT_59016</name>
</gene>
<name>A0A6A6C6X0_ZASCE</name>
<dbReference type="Proteomes" id="UP000799537">
    <property type="component" value="Unassembled WGS sequence"/>
</dbReference>
<accession>A0A6A6C6X0</accession>
<feature type="compositionally biased region" description="Basic and acidic residues" evidence="1">
    <location>
        <begin position="59"/>
        <end position="79"/>
    </location>
</feature>
<dbReference type="AlphaFoldDB" id="A0A6A6C6X0"/>
<evidence type="ECO:0000313" key="2">
    <source>
        <dbReference type="EMBL" id="KAF2161632.1"/>
    </source>
</evidence>
<dbReference type="InterPro" id="IPR021858">
    <property type="entry name" value="Fun_TF"/>
</dbReference>
<dbReference type="RefSeq" id="XP_033662521.1">
    <property type="nucleotide sequence ID" value="XM_033814061.1"/>
</dbReference>
<keyword evidence="3" id="KW-1185">Reference proteome</keyword>
<organism evidence="2 3">
    <name type="scientific">Zasmidium cellare ATCC 36951</name>
    <dbReference type="NCBI Taxonomy" id="1080233"/>
    <lineage>
        <taxon>Eukaryota</taxon>
        <taxon>Fungi</taxon>
        <taxon>Dikarya</taxon>
        <taxon>Ascomycota</taxon>
        <taxon>Pezizomycotina</taxon>
        <taxon>Dothideomycetes</taxon>
        <taxon>Dothideomycetidae</taxon>
        <taxon>Mycosphaerellales</taxon>
        <taxon>Mycosphaerellaceae</taxon>
        <taxon>Zasmidium</taxon>
    </lineage>
</organism>
<evidence type="ECO:0000313" key="3">
    <source>
        <dbReference type="Proteomes" id="UP000799537"/>
    </source>
</evidence>
<reference evidence="2" key="1">
    <citation type="journal article" date="2020" name="Stud. Mycol.">
        <title>101 Dothideomycetes genomes: a test case for predicting lifestyles and emergence of pathogens.</title>
        <authorList>
            <person name="Haridas S."/>
            <person name="Albert R."/>
            <person name="Binder M."/>
            <person name="Bloem J."/>
            <person name="Labutti K."/>
            <person name="Salamov A."/>
            <person name="Andreopoulos B."/>
            <person name="Baker S."/>
            <person name="Barry K."/>
            <person name="Bills G."/>
            <person name="Bluhm B."/>
            <person name="Cannon C."/>
            <person name="Castanera R."/>
            <person name="Culley D."/>
            <person name="Daum C."/>
            <person name="Ezra D."/>
            <person name="Gonzalez J."/>
            <person name="Henrissat B."/>
            <person name="Kuo A."/>
            <person name="Liang C."/>
            <person name="Lipzen A."/>
            <person name="Lutzoni F."/>
            <person name="Magnuson J."/>
            <person name="Mondo S."/>
            <person name="Nolan M."/>
            <person name="Ohm R."/>
            <person name="Pangilinan J."/>
            <person name="Park H.-J."/>
            <person name="Ramirez L."/>
            <person name="Alfaro M."/>
            <person name="Sun H."/>
            <person name="Tritt A."/>
            <person name="Yoshinaga Y."/>
            <person name="Zwiers L.-H."/>
            <person name="Turgeon B."/>
            <person name="Goodwin S."/>
            <person name="Spatafora J."/>
            <person name="Crous P."/>
            <person name="Grigoriev I."/>
        </authorList>
    </citation>
    <scope>NUCLEOTIDE SEQUENCE</scope>
    <source>
        <strain evidence="2">ATCC 36951</strain>
    </source>
</reference>
<feature type="region of interest" description="Disordered" evidence="1">
    <location>
        <begin position="59"/>
        <end position="102"/>
    </location>
</feature>
<protein>
    <submittedName>
        <fullName evidence="2">Uncharacterized protein</fullName>
    </submittedName>
</protein>
<feature type="compositionally biased region" description="Basic residues" evidence="1">
    <location>
        <begin position="80"/>
        <end position="93"/>
    </location>
</feature>
<dbReference type="Pfam" id="PF11951">
    <property type="entry name" value="Fungal_trans_2"/>
    <property type="match status" value="1"/>
</dbReference>
<proteinExistence type="predicted"/>
<dbReference type="GeneID" id="54567333"/>
<sequence>MSPPKTILFINKSAKSKTLTRSEGVERKEIYSHVQQLPVSKTSEEALVISWKVRTGSEDNLDGRSRYQSRRNADEDGSRCRRKKPKAKGGRKAKAGDEAEGNTSRLLDRVSVSIMALNASKLDPFNCSAVSIDERMTATLKIFCNSMTHKIFTVQSWAHTSLRRILTYASESPELLYAVLCSTSGEMYTKSADQTHEYNSIYFKGMAITHLQKSIDATKSEAKSPNVATVRAVCTLLYLAVSIHISRYNQERC</sequence>
<dbReference type="EMBL" id="ML993618">
    <property type="protein sequence ID" value="KAF2161632.1"/>
    <property type="molecule type" value="Genomic_DNA"/>
</dbReference>
<evidence type="ECO:0000256" key="1">
    <source>
        <dbReference type="SAM" id="MobiDB-lite"/>
    </source>
</evidence>